<feature type="domain" description="Acyl-CoA dehydrogenase/oxidase C-terminal" evidence="6">
    <location>
        <begin position="181"/>
        <end position="289"/>
    </location>
</feature>
<dbReference type="Pfam" id="PF02771">
    <property type="entry name" value="Acyl-CoA_dh_N"/>
    <property type="match status" value="1"/>
</dbReference>
<dbReference type="KEGG" id="ngf:FRF71_01190"/>
<evidence type="ECO:0000259" key="7">
    <source>
        <dbReference type="Pfam" id="PF02771"/>
    </source>
</evidence>
<dbReference type="SUPFAM" id="SSF47203">
    <property type="entry name" value="Acyl-CoA dehydrogenase C-terminal domain-like"/>
    <property type="match status" value="1"/>
</dbReference>
<evidence type="ECO:0000259" key="6">
    <source>
        <dbReference type="Pfam" id="PF00441"/>
    </source>
</evidence>
<evidence type="ECO:0000256" key="2">
    <source>
        <dbReference type="ARBA" id="ARBA00009347"/>
    </source>
</evidence>
<gene>
    <name evidence="8" type="ORF">FRF71_01190</name>
</gene>
<keyword evidence="9" id="KW-1185">Reference proteome</keyword>
<dbReference type="GO" id="GO:0050660">
    <property type="term" value="F:flavin adenine dinucleotide binding"/>
    <property type="evidence" value="ECO:0007669"/>
    <property type="project" value="InterPro"/>
</dbReference>
<dbReference type="AlphaFoldDB" id="A0A5B8S0F7"/>
<organism evidence="8 9">
    <name type="scientific">Novosphingobium ginsenosidimutans</name>
    <dbReference type="NCBI Taxonomy" id="1176536"/>
    <lineage>
        <taxon>Bacteria</taxon>
        <taxon>Pseudomonadati</taxon>
        <taxon>Pseudomonadota</taxon>
        <taxon>Alphaproteobacteria</taxon>
        <taxon>Sphingomonadales</taxon>
        <taxon>Sphingomonadaceae</taxon>
        <taxon>Novosphingobium</taxon>
    </lineage>
</organism>
<dbReference type="Gene3D" id="1.20.140.10">
    <property type="entry name" value="Butyryl-CoA Dehydrogenase, subunit A, domain 3"/>
    <property type="match status" value="1"/>
</dbReference>
<dbReference type="Proteomes" id="UP000321172">
    <property type="component" value="Chromosome"/>
</dbReference>
<name>A0A5B8S0F7_9SPHN</name>
<dbReference type="EMBL" id="CP042345">
    <property type="protein sequence ID" value="QEA14853.1"/>
    <property type="molecule type" value="Genomic_DNA"/>
</dbReference>
<dbReference type="InterPro" id="IPR013786">
    <property type="entry name" value="AcylCoA_DH/ox_N"/>
</dbReference>
<dbReference type="PANTHER" id="PTHR43884">
    <property type="entry name" value="ACYL-COA DEHYDROGENASE"/>
    <property type="match status" value="1"/>
</dbReference>
<reference evidence="8 9" key="1">
    <citation type="journal article" date="2013" name="J. Microbiol. Biotechnol.">
        <title>Novosphingobium ginsenosidimutans sp. nov., with the ability to convert ginsenoside.</title>
        <authorList>
            <person name="Kim J.K."/>
            <person name="He D."/>
            <person name="Liu Q.M."/>
            <person name="Park H.Y."/>
            <person name="Jung M.S."/>
            <person name="Yoon M.H."/>
            <person name="Kim S.C."/>
            <person name="Im W.T."/>
        </authorList>
    </citation>
    <scope>NUCLEOTIDE SEQUENCE [LARGE SCALE GENOMIC DNA]</scope>
    <source>
        <strain evidence="8 9">FW-6</strain>
    </source>
</reference>
<proteinExistence type="inferred from homology"/>
<sequence length="329" mass="34260">MLAEMITRLFERSLDDAAQAAAREGQWLPALWTEVEEMGLPLALLTEDQGGFGLSFAEAGEALRLLGSHAMPLPVAETMAANQLFAAAGLALAEGPAGIARADDLTLSNGRLTGTVARVAWGEQLDCLALAVGDTLCRVPRAGWTIAAAGTSANFHPRPTLAIDWTVDAEAALPWCPLASGATVRAFQIAGALEAALDMTLSHTATRVQFGKPLQKNQVVQHELAKLAGELACATAAADLAGEALARHDVLGVAAGTLRAREAATAGAAIATQMHGAIGFTREHRLHLYTTALWAWRDEFGGQVSWAKLLGSAALAAGGPGYWPMVTGL</sequence>
<evidence type="ECO:0000256" key="3">
    <source>
        <dbReference type="ARBA" id="ARBA00022630"/>
    </source>
</evidence>
<keyword evidence="4" id="KW-0274">FAD</keyword>
<accession>A0A5B8S0F7</accession>
<evidence type="ECO:0000313" key="8">
    <source>
        <dbReference type="EMBL" id="QEA14853.1"/>
    </source>
</evidence>
<dbReference type="OrthoDB" id="2450120at2"/>
<evidence type="ECO:0000256" key="4">
    <source>
        <dbReference type="ARBA" id="ARBA00022827"/>
    </source>
</evidence>
<dbReference type="InterPro" id="IPR009100">
    <property type="entry name" value="AcylCoA_DH/oxidase_NM_dom_sf"/>
</dbReference>
<dbReference type="PANTHER" id="PTHR43884:SF20">
    <property type="entry name" value="ACYL-COA DEHYDROGENASE FADE28"/>
    <property type="match status" value="1"/>
</dbReference>
<dbReference type="RefSeq" id="WP_147088834.1">
    <property type="nucleotide sequence ID" value="NZ_BAABJD010000002.1"/>
</dbReference>
<evidence type="ECO:0000313" key="9">
    <source>
        <dbReference type="Proteomes" id="UP000321172"/>
    </source>
</evidence>
<dbReference type="InterPro" id="IPR036250">
    <property type="entry name" value="AcylCo_DH-like_C"/>
</dbReference>
<dbReference type="InterPro" id="IPR009075">
    <property type="entry name" value="AcylCo_DH/oxidase_C"/>
</dbReference>
<dbReference type="Gene3D" id="1.10.540.10">
    <property type="entry name" value="Acyl-CoA dehydrogenase/oxidase, N-terminal domain"/>
    <property type="match status" value="1"/>
</dbReference>
<dbReference type="SUPFAM" id="SSF56645">
    <property type="entry name" value="Acyl-CoA dehydrogenase NM domain-like"/>
    <property type="match status" value="1"/>
</dbReference>
<dbReference type="Pfam" id="PF00441">
    <property type="entry name" value="Acyl-CoA_dh_1"/>
    <property type="match status" value="1"/>
</dbReference>
<comment type="similarity">
    <text evidence="2">Belongs to the acyl-CoA dehydrogenase family.</text>
</comment>
<comment type="cofactor">
    <cofactor evidence="1">
        <name>FAD</name>
        <dbReference type="ChEBI" id="CHEBI:57692"/>
    </cofactor>
</comment>
<evidence type="ECO:0000256" key="5">
    <source>
        <dbReference type="ARBA" id="ARBA00023002"/>
    </source>
</evidence>
<evidence type="ECO:0000256" key="1">
    <source>
        <dbReference type="ARBA" id="ARBA00001974"/>
    </source>
</evidence>
<feature type="domain" description="Acyl-CoA dehydrogenase/oxidase N-terminal" evidence="7">
    <location>
        <begin position="1"/>
        <end position="84"/>
    </location>
</feature>
<keyword evidence="3" id="KW-0285">Flavoprotein</keyword>
<protein>
    <submittedName>
        <fullName evidence="8">Acyl-CoA dehydrogenase</fullName>
    </submittedName>
</protein>
<keyword evidence="5" id="KW-0560">Oxidoreductase</keyword>
<dbReference type="InterPro" id="IPR037069">
    <property type="entry name" value="AcylCoA_DH/ox_N_sf"/>
</dbReference>
<dbReference type="GO" id="GO:0003995">
    <property type="term" value="F:acyl-CoA dehydrogenase activity"/>
    <property type="evidence" value="ECO:0007669"/>
    <property type="project" value="TreeGrafter"/>
</dbReference>